<dbReference type="PROSITE" id="PS51296">
    <property type="entry name" value="RIESKE"/>
    <property type="match status" value="1"/>
</dbReference>
<dbReference type="EMBL" id="JAFMYW010000005">
    <property type="protein sequence ID" value="MBO0950545.1"/>
    <property type="molecule type" value="Genomic_DNA"/>
</dbReference>
<dbReference type="InterPro" id="IPR036922">
    <property type="entry name" value="Rieske_2Fe-2S_sf"/>
</dbReference>
<keyword evidence="1" id="KW-0001">2Fe-2S</keyword>
<accession>A0ABS3JKK0</accession>
<dbReference type="Gene3D" id="2.102.10.10">
    <property type="entry name" value="Rieske [2Fe-2S] iron-sulphur domain"/>
    <property type="match status" value="1"/>
</dbReference>
<evidence type="ECO:0000256" key="2">
    <source>
        <dbReference type="ARBA" id="ARBA00022723"/>
    </source>
</evidence>
<evidence type="ECO:0000259" key="5">
    <source>
        <dbReference type="PROSITE" id="PS51296"/>
    </source>
</evidence>
<evidence type="ECO:0000313" key="7">
    <source>
        <dbReference type="Proteomes" id="UP000664628"/>
    </source>
</evidence>
<proteinExistence type="predicted"/>
<keyword evidence="3" id="KW-0408">Iron</keyword>
<evidence type="ECO:0000313" key="6">
    <source>
        <dbReference type="EMBL" id="MBO0950545.1"/>
    </source>
</evidence>
<keyword evidence="2" id="KW-0479">Metal-binding</keyword>
<dbReference type="InterPro" id="IPR017941">
    <property type="entry name" value="Rieske_2Fe-2S"/>
</dbReference>
<dbReference type="Pfam" id="PF00355">
    <property type="entry name" value="Rieske"/>
    <property type="match status" value="1"/>
</dbReference>
<gene>
    <name evidence="6" type="ORF">J2I46_18255</name>
</gene>
<keyword evidence="4" id="KW-0411">Iron-sulfur</keyword>
<dbReference type="Proteomes" id="UP000664628">
    <property type="component" value="Unassembled WGS sequence"/>
</dbReference>
<keyword evidence="7" id="KW-1185">Reference proteome</keyword>
<evidence type="ECO:0000256" key="4">
    <source>
        <dbReference type="ARBA" id="ARBA00023014"/>
    </source>
</evidence>
<sequence>MPNNNSTPQQEPETTLSRGEFIRSLGMSSAALMAFYCMGTLSSCKSSTTDPSPGVITPGGGSNGVTGNASTGSGAINFTIDLTNANFTGLKTAGGYVSVGDIIVFNAAGSYKALSRICTHQGGNLIYSASTNDLICDLHSSHYNIDGSTKSQPIGGGTITAVKAYTTSLSGNSLTVKA</sequence>
<organism evidence="6 7">
    <name type="scientific">Fibrella forsythiae</name>
    <dbReference type="NCBI Taxonomy" id="2817061"/>
    <lineage>
        <taxon>Bacteria</taxon>
        <taxon>Pseudomonadati</taxon>
        <taxon>Bacteroidota</taxon>
        <taxon>Cytophagia</taxon>
        <taxon>Cytophagales</taxon>
        <taxon>Spirosomataceae</taxon>
        <taxon>Fibrella</taxon>
    </lineage>
</organism>
<comment type="caution">
    <text evidence="6">The sequence shown here is derived from an EMBL/GenBank/DDBJ whole genome shotgun (WGS) entry which is preliminary data.</text>
</comment>
<evidence type="ECO:0000256" key="1">
    <source>
        <dbReference type="ARBA" id="ARBA00022714"/>
    </source>
</evidence>
<name>A0ABS3JKK0_9BACT</name>
<reference evidence="6 7" key="1">
    <citation type="submission" date="2021-03" db="EMBL/GenBank/DDBJ databases">
        <title>Fibrella sp. HMF5405 genome sequencing and assembly.</title>
        <authorList>
            <person name="Kang H."/>
            <person name="Kim H."/>
            <person name="Bae S."/>
            <person name="Joh K."/>
        </authorList>
    </citation>
    <scope>NUCLEOTIDE SEQUENCE [LARGE SCALE GENOMIC DNA]</scope>
    <source>
        <strain evidence="6 7">HMF5405</strain>
    </source>
</reference>
<dbReference type="SUPFAM" id="SSF50022">
    <property type="entry name" value="ISP domain"/>
    <property type="match status" value="1"/>
</dbReference>
<feature type="domain" description="Rieske" evidence="5">
    <location>
        <begin position="102"/>
        <end position="176"/>
    </location>
</feature>
<protein>
    <submittedName>
        <fullName evidence="6">Rieske 2Fe-2S domain-containing protein</fullName>
    </submittedName>
</protein>
<evidence type="ECO:0000256" key="3">
    <source>
        <dbReference type="ARBA" id="ARBA00023004"/>
    </source>
</evidence>